<accession>A0A917NR49</accession>
<feature type="region of interest" description="Disordered" evidence="1">
    <location>
        <begin position="14"/>
        <end position="35"/>
    </location>
</feature>
<dbReference type="EMBL" id="BMQA01000009">
    <property type="protein sequence ID" value="GGJ20513.1"/>
    <property type="molecule type" value="Genomic_DNA"/>
</dbReference>
<sequence>MTVAASGAAATEVLNAGTREVPAAPAPDPSPSATVDEDLEALCRSTPRPRPSVVSDFSMRSGKRVVAQAVTCLK</sequence>
<protein>
    <submittedName>
        <fullName evidence="2">Uncharacterized protein</fullName>
    </submittedName>
</protein>
<keyword evidence="3" id="KW-1185">Reference proteome</keyword>
<reference evidence="2" key="2">
    <citation type="submission" date="2020-09" db="EMBL/GenBank/DDBJ databases">
        <authorList>
            <person name="Sun Q."/>
            <person name="Ohkuma M."/>
        </authorList>
    </citation>
    <scope>NUCLEOTIDE SEQUENCE</scope>
    <source>
        <strain evidence="2">JCM 3086</strain>
    </source>
</reference>
<proteinExistence type="predicted"/>
<gene>
    <name evidence="2" type="ORF">GCM10010121_034400</name>
</gene>
<evidence type="ECO:0000313" key="3">
    <source>
        <dbReference type="Proteomes" id="UP000657574"/>
    </source>
</evidence>
<comment type="caution">
    <text evidence="2">The sequence shown here is derived from an EMBL/GenBank/DDBJ whole genome shotgun (WGS) entry which is preliminary data.</text>
</comment>
<evidence type="ECO:0000256" key="1">
    <source>
        <dbReference type="SAM" id="MobiDB-lite"/>
    </source>
</evidence>
<dbReference type="AlphaFoldDB" id="A0A917NR49"/>
<name>A0A917NR49_9ACTN</name>
<organism evidence="2 3">
    <name type="scientific">Streptomyces brasiliensis</name>
    <dbReference type="NCBI Taxonomy" id="1954"/>
    <lineage>
        <taxon>Bacteria</taxon>
        <taxon>Bacillati</taxon>
        <taxon>Actinomycetota</taxon>
        <taxon>Actinomycetes</taxon>
        <taxon>Kitasatosporales</taxon>
        <taxon>Streptomycetaceae</taxon>
        <taxon>Streptomyces</taxon>
    </lineage>
</organism>
<evidence type="ECO:0000313" key="2">
    <source>
        <dbReference type="EMBL" id="GGJ20513.1"/>
    </source>
</evidence>
<dbReference type="RefSeq" id="WP_189312034.1">
    <property type="nucleotide sequence ID" value="NZ_BMQA01000009.1"/>
</dbReference>
<reference evidence="2" key="1">
    <citation type="journal article" date="2014" name="Int. J. Syst. Evol. Microbiol.">
        <title>Complete genome sequence of Corynebacterium casei LMG S-19264T (=DSM 44701T), isolated from a smear-ripened cheese.</title>
        <authorList>
            <consortium name="US DOE Joint Genome Institute (JGI-PGF)"/>
            <person name="Walter F."/>
            <person name="Albersmeier A."/>
            <person name="Kalinowski J."/>
            <person name="Ruckert C."/>
        </authorList>
    </citation>
    <scope>NUCLEOTIDE SEQUENCE</scope>
    <source>
        <strain evidence="2">JCM 3086</strain>
    </source>
</reference>
<dbReference type="Proteomes" id="UP000657574">
    <property type="component" value="Unassembled WGS sequence"/>
</dbReference>